<dbReference type="AlphaFoldDB" id="A0A7J7NGN4"/>
<accession>A0A7J7NGN4</accession>
<gene>
    <name evidence="1" type="ORF">GIB67_023880</name>
</gene>
<dbReference type="Proteomes" id="UP000541444">
    <property type="component" value="Unassembled WGS sequence"/>
</dbReference>
<dbReference type="EMBL" id="JACGCM010000811">
    <property type="protein sequence ID" value="KAF6166170.1"/>
    <property type="molecule type" value="Genomic_DNA"/>
</dbReference>
<evidence type="ECO:0000313" key="1">
    <source>
        <dbReference type="EMBL" id="KAF6166170.1"/>
    </source>
</evidence>
<proteinExistence type="predicted"/>
<protein>
    <submittedName>
        <fullName evidence="1">Uncharacterized protein</fullName>
    </submittedName>
</protein>
<comment type="caution">
    <text evidence="1">The sequence shown here is derived from an EMBL/GenBank/DDBJ whole genome shotgun (WGS) entry which is preliminary data.</text>
</comment>
<keyword evidence="2" id="KW-1185">Reference proteome</keyword>
<sequence length="68" mass="7854">MFSFVLQFCAICTQLPREDKFGFSSCKLLVSHYLSTLAKLYISTLNHQYEHPIAKILLCNTITNKITR</sequence>
<name>A0A7J7NGN4_9MAGN</name>
<reference evidence="1 2" key="1">
    <citation type="journal article" date="2020" name="IScience">
        <title>Genome Sequencing of the Endangered Kingdonia uniflora (Circaeasteraceae, Ranunculales) Reveals Potential Mechanisms of Evolutionary Specialization.</title>
        <authorList>
            <person name="Sun Y."/>
            <person name="Deng T."/>
            <person name="Zhang A."/>
            <person name="Moore M.J."/>
            <person name="Landis J.B."/>
            <person name="Lin N."/>
            <person name="Zhang H."/>
            <person name="Zhang X."/>
            <person name="Huang J."/>
            <person name="Zhang X."/>
            <person name="Sun H."/>
            <person name="Wang H."/>
        </authorList>
    </citation>
    <scope>NUCLEOTIDE SEQUENCE [LARGE SCALE GENOMIC DNA]</scope>
    <source>
        <strain evidence="1">TB1705</strain>
        <tissue evidence="1">Leaf</tissue>
    </source>
</reference>
<evidence type="ECO:0000313" key="2">
    <source>
        <dbReference type="Proteomes" id="UP000541444"/>
    </source>
</evidence>
<organism evidence="1 2">
    <name type="scientific">Kingdonia uniflora</name>
    <dbReference type="NCBI Taxonomy" id="39325"/>
    <lineage>
        <taxon>Eukaryota</taxon>
        <taxon>Viridiplantae</taxon>
        <taxon>Streptophyta</taxon>
        <taxon>Embryophyta</taxon>
        <taxon>Tracheophyta</taxon>
        <taxon>Spermatophyta</taxon>
        <taxon>Magnoliopsida</taxon>
        <taxon>Ranunculales</taxon>
        <taxon>Circaeasteraceae</taxon>
        <taxon>Kingdonia</taxon>
    </lineage>
</organism>